<comment type="similarity">
    <text evidence="1">Belongs to the peptidase C1 family.</text>
</comment>
<dbReference type="EMBL" id="HBNR01090526">
    <property type="protein sequence ID" value="CAE4669465.1"/>
    <property type="molecule type" value="Transcribed_RNA"/>
</dbReference>
<dbReference type="Pfam" id="PF00112">
    <property type="entry name" value="Peptidase_C1"/>
    <property type="match status" value="1"/>
</dbReference>
<dbReference type="GO" id="GO:0006508">
    <property type="term" value="P:proteolysis"/>
    <property type="evidence" value="ECO:0007669"/>
    <property type="project" value="InterPro"/>
</dbReference>
<sequence length="390" mass="41689">MAFARTSCLLTLLVAPALSAPAFEAYAERYGLHFRDSELPVRKALYQQRLAAIAAHNVQEGRLWTAGVNELTAATEPEISALMGYNKAFRSPDGGATPLAQRPSLRASRAQPNSLDWRDHRPSVVTAVKSQGHCGSCWAFAASAVLESHIALRTGVLFDLSPQQLNACTPNPQRCGGSGGCTGATSQLAFNYTIQAGINSQWNYPYLSGITAETGECLGSRPSEYKYGLRVAGIRSYVQLPANDARSLLAAVQVGPVAVSVAASYWHLYEGGIFDGCSKSRPILNHAVVLMGYGEEKTKSHGLVHYWTIRNSWSATWGERGYIRLRRYPAGEPCGVDDFPLDGYACAADPPQNITACGECGVLSDSAYPSGGFLGPPGTPEDPALGDAAR</sequence>
<accession>A0A7S4T962</accession>
<feature type="domain" description="Peptidase C1A papain C-terminal" evidence="6">
    <location>
        <begin position="111"/>
        <end position="344"/>
    </location>
</feature>
<evidence type="ECO:0000259" key="6">
    <source>
        <dbReference type="SMART" id="SM00645"/>
    </source>
</evidence>
<dbReference type="PANTHER" id="PTHR12411">
    <property type="entry name" value="CYSTEINE PROTEASE FAMILY C1-RELATED"/>
    <property type="match status" value="1"/>
</dbReference>
<dbReference type="SUPFAM" id="SSF54001">
    <property type="entry name" value="Cysteine proteinases"/>
    <property type="match status" value="1"/>
</dbReference>
<dbReference type="PROSITE" id="PS00639">
    <property type="entry name" value="THIOL_PROTEASE_HIS"/>
    <property type="match status" value="1"/>
</dbReference>
<organism evidence="7">
    <name type="scientific">Alexandrium monilatum</name>
    <dbReference type="NCBI Taxonomy" id="311494"/>
    <lineage>
        <taxon>Eukaryota</taxon>
        <taxon>Sar</taxon>
        <taxon>Alveolata</taxon>
        <taxon>Dinophyceae</taxon>
        <taxon>Gonyaulacales</taxon>
        <taxon>Pyrocystaceae</taxon>
        <taxon>Alexandrium</taxon>
    </lineage>
</organism>
<dbReference type="PROSITE" id="PS00640">
    <property type="entry name" value="THIOL_PROTEASE_ASN"/>
    <property type="match status" value="1"/>
</dbReference>
<dbReference type="PROSITE" id="PS00139">
    <property type="entry name" value="THIOL_PROTEASE_CYS"/>
    <property type="match status" value="1"/>
</dbReference>
<dbReference type="InterPro" id="IPR013128">
    <property type="entry name" value="Peptidase_C1A"/>
</dbReference>
<feature type="chain" id="PRO_5030858266" description="Peptidase C1A papain C-terminal domain-containing protein" evidence="5">
    <location>
        <begin position="20"/>
        <end position="390"/>
    </location>
</feature>
<dbReference type="SMART" id="SM00645">
    <property type="entry name" value="Pept_C1"/>
    <property type="match status" value="1"/>
</dbReference>
<dbReference type="CDD" id="cd02248">
    <property type="entry name" value="Peptidase_C1A"/>
    <property type="match status" value="1"/>
</dbReference>
<evidence type="ECO:0000256" key="3">
    <source>
        <dbReference type="ARBA" id="ARBA00023157"/>
    </source>
</evidence>
<dbReference type="InterPro" id="IPR039417">
    <property type="entry name" value="Peptidase_C1A_papain-like"/>
</dbReference>
<evidence type="ECO:0000256" key="5">
    <source>
        <dbReference type="SAM" id="SignalP"/>
    </source>
</evidence>
<dbReference type="PRINTS" id="PR00705">
    <property type="entry name" value="PAPAIN"/>
</dbReference>
<dbReference type="AlphaFoldDB" id="A0A7S4T962"/>
<dbReference type="InterPro" id="IPR000169">
    <property type="entry name" value="Pept_cys_AS"/>
</dbReference>
<keyword evidence="2" id="KW-0865">Zymogen</keyword>
<dbReference type="InterPro" id="IPR038765">
    <property type="entry name" value="Papain-like_cys_pep_sf"/>
</dbReference>
<keyword evidence="5" id="KW-0732">Signal</keyword>
<keyword evidence="3" id="KW-1015">Disulfide bond</keyword>
<feature type="region of interest" description="Disordered" evidence="4">
    <location>
        <begin position="371"/>
        <end position="390"/>
    </location>
</feature>
<name>A0A7S4T962_9DINO</name>
<evidence type="ECO:0000256" key="1">
    <source>
        <dbReference type="ARBA" id="ARBA00008455"/>
    </source>
</evidence>
<evidence type="ECO:0000256" key="2">
    <source>
        <dbReference type="ARBA" id="ARBA00023145"/>
    </source>
</evidence>
<dbReference type="InterPro" id="IPR000668">
    <property type="entry name" value="Peptidase_C1A_C"/>
</dbReference>
<reference evidence="7" key="1">
    <citation type="submission" date="2021-01" db="EMBL/GenBank/DDBJ databases">
        <authorList>
            <person name="Corre E."/>
            <person name="Pelletier E."/>
            <person name="Niang G."/>
            <person name="Scheremetjew M."/>
            <person name="Finn R."/>
            <person name="Kale V."/>
            <person name="Holt S."/>
            <person name="Cochrane G."/>
            <person name="Meng A."/>
            <person name="Brown T."/>
            <person name="Cohen L."/>
        </authorList>
    </citation>
    <scope>NUCLEOTIDE SEQUENCE</scope>
    <source>
        <strain evidence="7">CCMP3105</strain>
    </source>
</reference>
<dbReference type="Gene3D" id="3.90.70.10">
    <property type="entry name" value="Cysteine proteinases"/>
    <property type="match status" value="1"/>
</dbReference>
<dbReference type="InterPro" id="IPR025660">
    <property type="entry name" value="Pept_his_AS"/>
</dbReference>
<evidence type="ECO:0000256" key="4">
    <source>
        <dbReference type="SAM" id="MobiDB-lite"/>
    </source>
</evidence>
<feature type="signal peptide" evidence="5">
    <location>
        <begin position="1"/>
        <end position="19"/>
    </location>
</feature>
<dbReference type="GO" id="GO:0008234">
    <property type="term" value="F:cysteine-type peptidase activity"/>
    <property type="evidence" value="ECO:0007669"/>
    <property type="project" value="InterPro"/>
</dbReference>
<dbReference type="InterPro" id="IPR025661">
    <property type="entry name" value="Pept_asp_AS"/>
</dbReference>
<proteinExistence type="inferred from homology"/>
<protein>
    <recommendedName>
        <fullName evidence="6">Peptidase C1A papain C-terminal domain-containing protein</fullName>
    </recommendedName>
</protein>
<gene>
    <name evidence="7" type="ORF">AMON00008_LOCUS64986</name>
</gene>
<evidence type="ECO:0000313" key="7">
    <source>
        <dbReference type="EMBL" id="CAE4669465.1"/>
    </source>
</evidence>